<protein>
    <submittedName>
        <fullName evidence="2">Uncharacterized protein</fullName>
    </submittedName>
</protein>
<feature type="region of interest" description="Disordered" evidence="1">
    <location>
        <begin position="153"/>
        <end position="181"/>
    </location>
</feature>
<proteinExistence type="predicted"/>
<keyword evidence="3" id="KW-1185">Reference proteome</keyword>
<evidence type="ECO:0000313" key="3">
    <source>
        <dbReference type="Proteomes" id="UP000270299"/>
    </source>
</evidence>
<feature type="compositionally biased region" description="Basic residues" evidence="1">
    <location>
        <begin position="170"/>
        <end position="181"/>
    </location>
</feature>
<evidence type="ECO:0000256" key="1">
    <source>
        <dbReference type="SAM" id="MobiDB-lite"/>
    </source>
</evidence>
<gene>
    <name evidence="2" type="ORF">D9V29_09535</name>
</gene>
<dbReference type="Proteomes" id="UP000270299">
    <property type="component" value="Unassembled WGS sequence"/>
</dbReference>
<name>A0A3L6ZS94_9MICO</name>
<evidence type="ECO:0000313" key="2">
    <source>
        <dbReference type="EMBL" id="RLP70734.1"/>
    </source>
</evidence>
<dbReference type="AlphaFoldDB" id="A0A3L6ZS94"/>
<dbReference type="EMBL" id="RCUV01000009">
    <property type="protein sequence ID" value="RLP70734.1"/>
    <property type="molecule type" value="Genomic_DNA"/>
</dbReference>
<dbReference type="OrthoDB" id="5125852at2"/>
<comment type="caution">
    <text evidence="2">The sequence shown here is derived from an EMBL/GenBank/DDBJ whole genome shotgun (WGS) entry which is preliminary data.</text>
</comment>
<reference evidence="2 3" key="1">
    <citation type="submission" date="2018-10" db="EMBL/GenBank/DDBJ databases">
        <authorList>
            <person name="Li J."/>
        </authorList>
    </citation>
    <scope>NUCLEOTIDE SEQUENCE [LARGE SCALE GENOMIC DNA]</scope>
    <source>
        <strain evidence="2 3">CCTCC AB209002</strain>
    </source>
</reference>
<accession>A0A3L6ZS94</accession>
<organism evidence="2 3">
    <name type="scientific">Mycetocola manganoxydans</name>
    <dbReference type="NCBI Taxonomy" id="699879"/>
    <lineage>
        <taxon>Bacteria</taxon>
        <taxon>Bacillati</taxon>
        <taxon>Actinomycetota</taxon>
        <taxon>Actinomycetes</taxon>
        <taxon>Micrococcales</taxon>
        <taxon>Microbacteriaceae</taxon>
        <taxon>Mycetocola</taxon>
    </lineage>
</organism>
<sequence length="181" mass="19378">MFGRRRHRAPVIVAPPAPVPAPGIELSEEQLFEKVRARLDAHMGSTGDWTLVRRSNTDTDTFFHEMAAFSLARQITSAIVGAPVAARDTAETAPDVAPTITVQAVAATASGTAVDVAPESWVAPAADSSATAATAEHIMFELNTVAVWADPQRHDPSHVDQEMVTPSRSASKRRWNGTRVS</sequence>
<dbReference type="RefSeq" id="WP_121673095.1">
    <property type="nucleotide sequence ID" value="NZ_BMXM01000006.1"/>
</dbReference>